<evidence type="ECO:0000259" key="1">
    <source>
        <dbReference type="SMART" id="SM00761"/>
    </source>
</evidence>
<dbReference type="SMART" id="SM00761">
    <property type="entry name" value="HDAC_interact"/>
    <property type="match status" value="1"/>
</dbReference>
<keyword evidence="3" id="KW-1185">Reference proteome</keyword>
<protein>
    <submittedName>
        <fullName evidence="2">Paired amphipathic helix protein Sin3-like 2</fullName>
    </submittedName>
</protein>
<evidence type="ECO:0000313" key="3">
    <source>
        <dbReference type="Proteomes" id="UP000516437"/>
    </source>
</evidence>
<dbReference type="GO" id="GO:0000785">
    <property type="term" value="C:chromatin"/>
    <property type="evidence" value="ECO:0007669"/>
    <property type="project" value="TreeGrafter"/>
</dbReference>
<feature type="domain" description="Histone deacetylase interacting" evidence="1">
    <location>
        <begin position="81"/>
        <end position="147"/>
    </location>
</feature>
<dbReference type="InterPro" id="IPR013194">
    <property type="entry name" value="HDAC_interact_dom"/>
</dbReference>
<dbReference type="GO" id="GO:0000122">
    <property type="term" value="P:negative regulation of transcription by RNA polymerase II"/>
    <property type="evidence" value="ECO:0007669"/>
    <property type="project" value="TreeGrafter"/>
</dbReference>
<dbReference type="PANTHER" id="PTHR12346:SF8">
    <property type="entry name" value="PAIRED AMPHIPATHIC HELIX PROTEIN SIN3-LIKE 2"/>
    <property type="match status" value="1"/>
</dbReference>
<dbReference type="GO" id="GO:0003714">
    <property type="term" value="F:transcription corepressor activity"/>
    <property type="evidence" value="ECO:0007669"/>
    <property type="project" value="InterPro"/>
</dbReference>
<name>A0A6A1VG11_9ROSI</name>
<comment type="caution">
    <text evidence="2">The sequence shown here is derived from an EMBL/GenBank/DDBJ whole genome shotgun (WGS) entry which is preliminary data.</text>
</comment>
<organism evidence="2 3">
    <name type="scientific">Morella rubra</name>
    <name type="common">Chinese bayberry</name>
    <dbReference type="NCBI Taxonomy" id="262757"/>
    <lineage>
        <taxon>Eukaryota</taxon>
        <taxon>Viridiplantae</taxon>
        <taxon>Streptophyta</taxon>
        <taxon>Embryophyta</taxon>
        <taxon>Tracheophyta</taxon>
        <taxon>Spermatophyta</taxon>
        <taxon>Magnoliopsida</taxon>
        <taxon>eudicotyledons</taxon>
        <taxon>Gunneridae</taxon>
        <taxon>Pentapetalae</taxon>
        <taxon>rosids</taxon>
        <taxon>fabids</taxon>
        <taxon>Fagales</taxon>
        <taxon>Myricaceae</taxon>
        <taxon>Morella</taxon>
    </lineage>
</organism>
<dbReference type="EMBL" id="RXIC02000024">
    <property type="protein sequence ID" value="KAB1211671.1"/>
    <property type="molecule type" value="Genomic_DNA"/>
</dbReference>
<dbReference type="InterPro" id="IPR039774">
    <property type="entry name" value="Sin3-like"/>
</dbReference>
<proteinExistence type="predicted"/>
<dbReference type="Proteomes" id="UP000516437">
    <property type="component" value="Chromosome 6"/>
</dbReference>
<dbReference type="GO" id="GO:0000118">
    <property type="term" value="C:histone deacetylase complex"/>
    <property type="evidence" value="ECO:0007669"/>
    <property type="project" value="TreeGrafter"/>
</dbReference>
<dbReference type="OrthoDB" id="10265969at2759"/>
<sequence>MASYNLRDELSRYFQVLYSVNSDVAEILIAESLCSDGHLTRSLKVEDKDKEQKRESDGAKEKERCREKYLYKSIQELDLSTCERCTPSYRLLPDDYPIPLASQRSELGAQVLNDHWVSVTSGSEDYSFKHMRRNQYEESLFRCEDDR</sequence>
<evidence type="ECO:0000313" key="2">
    <source>
        <dbReference type="EMBL" id="KAB1211671.1"/>
    </source>
</evidence>
<accession>A0A6A1VG11</accession>
<reference evidence="2 3" key="1">
    <citation type="journal article" date="2019" name="Plant Biotechnol. J.">
        <title>The red bayberry genome and genetic basis of sex determination.</title>
        <authorList>
            <person name="Jia H.M."/>
            <person name="Jia H.J."/>
            <person name="Cai Q.L."/>
            <person name="Wang Y."/>
            <person name="Zhao H.B."/>
            <person name="Yang W.F."/>
            <person name="Wang G.Y."/>
            <person name="Li Y.H."/>
            <person name="Zhan D.L."/>
            <person name="Shen Y.T."/>
            <person name="Niu Q.F."/>
            <person name="Chang L."/>
            <person name="Qiu J."/>
            <person name="Zhao L."/>
            <person name="Xie H.B."/>
            <person name="Fu W.Y."/>
            <person name="Jin J."/>
            <person name="Li X.W."/>
            <person name="Jiao Y."/>
            <person name="Zhou C.C."/>
            <person name="Tu T."/>
            <person name="Chai C.Y."/>
            <person name="Gao J.L."/>
            <person name="Fan L.J."/>
            <person name="van de Weg E."/>
            <person name="Wang J.Y."/>
            <person name="Gao Z.S."/>
        </authorList>
    </citation>
    <scope>NUCLEOTIDE SEQUENCE [LARGE SCALE GENOMIC DNA]</scope>
    <source>
        <tissue evidence="2">Leaves</tissue>
    </source>
</reference>
<dbReference type="AlphaFoldDB" id="A0A6A1VG11"/>
<dbReference type="PANTHER" id="PTHR12346">
    <property type="entry name" value="SIN3B-RELATED"/>
    <property type="match status" value="1"/>
</dbReference>
<gene>
    <name evidence="2" type="ORF">CJ030_MR6G023399</name>
</gene>
<dbReference type="Pfam" id="PF08295">
    <property type="entry name" value="Sin3_corepress"/>
    <property type="match status" value="1"/>
</dbReference>